<dbReference type="InterPro" id="IPR003591">
    <property type="entry name" value="Leu-rich_rpt_typical-subtyp"/>
</dbReference>
<keyword evidence="3" id="KW-0677">Repeat</keyword>
<dbReference type="Proteomes" id="UP001152320">
    <property type="component" value="Chromosome 18"/>
</dbReference>
<keyword evidence="6" id="KW-1133">Transmembrane helix</keyword>
<keyword evidence="9" id="KW-0675">Receptor</keyword>
<keyword evidence="5" id="KW-0325">Glycoprotein</keyword>
<keyword evidence="6" id="KW-0812">Transmembrane</keyword>
<dbReference type="EMBL" id="JAIZAY010000018">
    <property type="protein sequence ID" value="KAJ8024956.1"/>
    <property type="molecule type" value="Genomic_DNA"/>
</dbReference>
<dbReference type="SUPFAM" id="SSF52058">
    <property type="entry name" value="L domain-like"/>
    <property type="match status" value="1"/>
</dbReference>
<accession>A0A9Q0YNW1</accession>
<evidence type="ECO:0000313" key="9">
    <source>
        <dbReference type="EMBL" id="KAJ8024956.1"/>
    </source>
</evidence>
<keyword evidence="6" id="KW-0472">Membrane</keyword>
<dbReference type="SMART" id="SM00369">
    <property type="entry name" value="LRR_TYP"/>
    <property type="match status" value="9"/>
</dbReference>
<organism evidence="9 10">
    <name type="scientific">Holothuria leucospilota</name>
    <name type="common">Black long sea cucumber</name>
    <name type="synonym">Mertensiothuria leucospilota</name>
    <dbReference type="NCBI Taxonomy" id="206669"/>
    <lineage>
        <taxon>Eukaryota</taxon>
        <taxon>Metazoa</taxon>
        <taxon>Echinodermata</taxon>
        <taxon>Eleutherozoa</taxon>
        <taxon>Echinozoa</taxon>
        <taxon>Holothuroidea</taxon>
        <taxon>Aspidochirotacea</taxon>
        <taxon>Aspidochirotida</taxon>
        <taxon>Holothuriidae</taxon>
        <taxon>Holothuria</taxon>
    </lineage>
</organism>
<evidence type="ECO:0000256" key="6">
    <source>
        <dbReference type="SAM" id="Phobius"/>
    </source>
</evidence>
<evidence type="ECO:0000256" key="3">
    <source>
        <dbReference type="ARBA" id="ARBA00022737"/>
    </source>
</evidence>
<dbReference type="InterPro" id="IPR013783">
    <property type="entry name" value="Ig-like_fold"/>
</dbReference>
<dbReference type="Gene3D" id="3.80.10.10">
    <property type="entry name" value="Ribonuclease Inhibitor"/>
    <property type="match status" value="3"/>
</dbReference>
<dbReference type="Gene3D" id="2.60.40.10">
    <property type="entry name" value="Immunoglobulins"/>
    <property type="match status" value="1"/>
</dbReference>
<dbReference type="SMART" id="SM00013">
    <property type="entry name" value="LRRNT"/>
    <property type="match status" value="1"/>
</dbReference>
<evidence type="ECO:0000313" key="10">
    <source>
        <dbReference type="Proteomes" id="UP001152320"/>
    </source>
</evidence>
<reference evidence="9" key="1">
    <citation type="submission" date="2021-10" db="EMBL/GenBank/DDBJ databases">
        <title>Tropical sea cucumber genome reveals ecological adaptation and Cuvierian tubules defense mechanism.</title>
        <authorList>
            <person name="Chen T."/>
        </authorList>
    </citation>
    <scope>NUCLEOTIDE SEQUENCE</scope>
    <source>
        <strain evidence="9">Nanhai2018</strain>
        <tissue evidence="9">Muscle</tissue>
    </source>
</reference>
<name>A0A9Q0YNW1_HOLLE</name>
<dbReference type="SUPFAM" id="SSF48726">
    <property type="entry name" value="Immunoglobulin"/>
    <property type="match status" value="1"/>
</dbReference>
<feature type="transmembrane region" description="Helical" evidence="6">
    <location>
        <begin position="509"/>
        <end position="532"/>
    </location>
</feature>
<dbReference type="InterPro" id="IPR007110">
    <property type="entry name" value="Ig-like_dom"/>
</dbReference>
<dbReference type="PROSITE" id="PS50835">
    <property type="entry name" value="IG_LIKE"/>
    <property type="match status" value="1"/>
</dbReference>
<dbReference type="PANTHER" id="PTHR45712">
    <property type="entry name" value="AGAP008170-PA"/>
    <property type="match status" value="1"/>
</dbReference>
<dbReference type="PANTHER" id="PTHR45712:SF1">
    <property type="entry name" value="NEPHROCAN"/>
    <property type="match status" value="1"/>
</dbReference>
<evidence type="ECO:0000256" key="7">
    <source>
        <dbReference type="SAM" id="SignalP"/>
    </source>
</evidence>
<evidence type="ECO:0000256" key="4">
    <source>
        <dbReference type="ARBA" id="ARBA00023157"/>
    </source>
</evidence>
<evidence type="ECO:0000256" key="2">
    <source>
        <dbReference type="ARBA" id="ARBA00022729"/>
    </source>
</evidence>
<comment type="caution">
    <text evidence="9">The sequence shown here is derived from an EMBL/GenBank/DDBJ whole genome shotgun (WGS) entry which is preliminary data.</text>
</comment>
<feature type="signal peptide" evidence="7">
    <location>
        <begin position="1"/>
        <end position="22"/>
    </location>
</feature>
<keyword evidence="4" id="KW-1015">Disulfide bond</keyword>
<feature type="chain" id="PRO_5040342696" evidence="7">
    <location>
        <begin position="23"/>
        <end position="571"/>
    </location>
</feature>
<dbReference type="CDD" id="cd00096">
    <property type="entry name" value="Ig"/>
    <property type="match status" value="1"/>
</dbReference>
<dbReference type="AlphaFoldDB" id="A0A9Q0YNW1"/>
<dbReference type="InterPro" id="IPR001611">
    <property type="entry name" value="Leu-rich_rpt"/>
</dbReference>
<evidence type="ECO:0000259" key="8">
    <source>
        <dbReference type="PROSITE" id="PS50835"/>
    </source>
</evidence>
<keyword evidence="10" id="KW-1185">Reference proteome</keyword>
<dbReference type="SMART" id="SM00365">
    <property type="entry name" value="LRR_SD22"/>
    <property type="match status" value="3"/>
</dbReference>
<sequence length="571" mass="63920">MEWNYLSFLGILILIEVRNISSNVVQCPDNCTCRTGFNNALLVDCSRRDLRQIPLNITSSAESVDISENYLTCVKNDSFPSLTGWQELFLNKNEIRTIHPGAFQMMPNLTTLKLECNNLTEILGGYFLGLSNLQNLDISDNSVHTLSNDAFLGLTSLNLLKLGGNKLEFIPNGTFQNLPQLGYLHLQNNSLTVMQDGLFHGLGFLSHVVLSFNSISDIHPQAFLGSTRLSYLDLSHNNISSIPYLPNTKDLKSLNCDFNFISELTVTSLKYHKNLTTLSVNNNAIKILDYNIFEYLPELRDFSCNGNDLTWLDPRIGVYINRTESVDMTGNPWKCDYHLRWITYWNFSEEIFGNCSVPCKLSGKPLTALVLRDFFIAPRKMLESPSSLNFTSDEELYIVCPVFSFPAANISWFSINRDGSNKTLIGAFYLQGVLGESLNGSLLFEKPNERLAGELWCLARNDVGEIALPITLNYVGLQSTEEGKRKGQSATAPSNLVSEEPKTNSTSCITYVVLSLGLLIAIVLGSFGIFYVHRKICTRRLGIAPSISEDITVPQEETSYGCQIKDSLYRL</sequence>
<keyword evidence="2 7" id="KW-0732">Signal</keyword>
<dbReference type="FunFam" id="3.80.10.10:FF:000770">
    <property type="entry name" value="Uncharacterized protein"/>
    <property type="match status" value="1"/>
</dbReference>
<dbReference type="InterPro" id="IPR036179">
    <property type="entry name" value="Ig-like_dom_sf"/>
</dbReference>
<dbReference type="InterPro" id="IPR000372">
    <property type="entry name" value="LRRNT"/>
</dbReference>
<protein>
    <submittedName>
        <fullName evidence="9">Leucine-rich repeat and immunoglobulin-like domain-containing nogo receptor-interacting protein 1</fullName>
    </submittedName>
</protein>
<proteinExistence type="predicted"/>
<dbReference type="InterPro" id="IPR032675">
    <property type="entry name" value="LRR_dom_sf"/>
</dbReference>
<evidence type="ECO:0000256" key="5">
    <source>
        <dbReference type="ARBA" id="ARBA00023180"/>
    </source>
</evidence>
<dbReference type="GO" id="GO:0005615">
    <property type="term" value="C:extracellular space"/>
    <property type="evidence" value="ECO:0007669"/>
    <property type="project" value="TreeGrafter"/>
</dbReference>
<evidence type="ECO:0000256" key="1">
    <source>
        <dbReference type="ARBA" id="ARBA00022614"/>
    </source>
</evidence>
<feature type="domain" description="Ig-like" evidence="8">
    <location>
        <begin position="378"/>
        <end position="473"/>
    </location>
</feature>
<gene>
    <name evidence="9" type="ORF">HOLleu_35022</name>
</gene>
<dbReference type="PROSITE" id="PS51450">
    <property type="entry name" value="LRR"/>
    <property type="match status" value="3"/>
</dbReference>
<keyword evidence="1" id="KW-0433">Leucine-rich repeat</keyword>
<dbReference type="InterPro" id="IPR050333">
    <property type="entry name" value="SLRP"/>
</dbReference>
<dbReference type="OrthoDB" id="1055097at2759"/>
<dbReference type="Pfam" id="PF13855">
    <property type="entry name" value="LRR_8"/>
    <property type="match status" value="2"/>
</dbReference>